<reference evidence="2" key="1">
    <citation type="submission" date="2014-01" db="EMBL/GenBank/DDBJ databases">
        <authorList>
            <person name="Brown-Elliot B."/>
            <person name="Wallace R."/>
            <person name="Lenaerts A."/>
            <person name="Ordway D."/>
            <person name="DeGroote M.A."/>
            <person name="Parker T."/>
            <person name="Sizemore C."/>
            <person name="Tallon L.J."/>
            <person name="Sadzewicz L.K."/>
            <person name="Sengamalay N."/>
            <person name="Fraser C.M."/>
            <person name="Hine E."/>
            <person name="Shefchek K.A."/>
            <person name="Das S.P."/>
            <person name="Tettelin H."/>
        </authorList>
    </citation>
    <scope>NUCLEOTIDE SEQUENCE [LARGE SCALE GENOMIC DNA]</scope>
    <source>
        <strain evidence="2">4042</strain>
    </source>
</reference>
<dbReference type="AlphaFoldDB" id="X8CFJ8"/>
<feature type="region of interest" description="Disordered" evidence="1">
    <location>
        <begin position="17"/>
        <end position="57"/>
    </location>
</feature>
<sequence length="57" mass="5800">MKYVSPTSVMAAGPKGLLSPSCSSKSRAKIGGGLALGDRPERETTTVPGRPAANRVS</sequence>
<organism evidence="2">
    <name type="scientific">Mycobacterium xenopi 4042</name>
    <dbReference type="NCBI Taxonomy" id="1299334"/>
    <lineage>
        <taxon>Bacteria</taxon>
        <taxon>Bacillati</taxon>
        <taxon>Actinomycetota</taxon>
        <taxon>Actinomycetes</taxon>
        <taxon>Mycobacteriales</taxon>
        <taxon>Mycobacteriaceae</taxon>
        <taxon>Mycobacterium</taxon>
    </lineage>
</organism>
<evidence type="ECO:0000313" key="2">
    <source>
        <dbReference type="EMBL" id="EUA54591.1"/>
    </source>
</evidence>
<keyword evidence="2" id="KW-0449">Lipoprotein</keyword>
<comment type="caution">
    <text evidence="2">The sequence shown here is derived from an EMBL/GenBank/DDBJ whole genome shotgun (WGS) entry which is preliminary data.</text>
</comment>
<evidence type="ECO:0000256" key="1">
    <source>
        <dbReference type="SAM" id="MobiDB-lite"/>
    </source>
</evidence>
<proteinExistence type="predicted"/>
<name>X8CFJ8_MYCXE</name>
<dbReference type="EMBL" id="JAOB01000032">
    <property type="protein sequence ID" value="EUA54591.1"/>
    <property type="molecule type" value="Genomic_DNA"/>
</dbReference>
<accession>X8CFJ8</accession>
<protein>
    <submittedName>
        <fullName evidence="2">Putative lipoprotein</fullName>
    </submittedName>
</protein>
<gene>
    <name evidence="2" type="ORF">I553_1618</name>
</gene>